<keyword evidence="3 6" id="KW-0479">Metal-binding</keyword>
<evidence type="ECO:0000256" key="1">
    <source>
        <dbReference type="ARBA" id="ARBA00022448"/>
    </source>
</evidence>
<evidence type="ECO:0000256" key="5">
    <source>
        <dbReference type="ARBA" id="ARBA00023004"/>
    </source>
</evidence>
<protein>
    <submittedName>
        <fullName evidence="8">C-type cytochrome</fullName>
    </submittedName>
</protein>
<keyword evidence="9" id="KW-1185">Reference proteome</keyword>
<dbReference type="RefSeq" id="WP_154740100.1">
    <property type="nucleotide sequence ID" value="NZ_WMBQ01000002.1"/>
</dbReference>
<evidence type="ECO:0000313" key="8">
    <source>
        <dbReference type="EMBL" id="MTD95569.1"/>
    </source>
</evidence>
<evidence type="ECO:0000259" key="7">
    <source>
        <dbReference type="PROSITE" id="PS51007"/>
    </source>
</evidence>
<sequence>MQFDSFELSKIAGAFLSAFLVIVGFKVALEIAEHGKAPEKPGYVLPMPEATPAAAPAGGAAAPAAPTFDAKAVAEAAGAGNAPNGQKIFGKCQACHSIDPGGPNKVGPNLAGVVGRAKASHAGFNYSDAMKAKGGNWTLEDLAGFIHNPKGNVPGTKMLFPGIADPGDLGDLLAYLNSVK</sequence>
<dbReference type="Proteomes" id="UP000440694">
    <property type="component" value="Unassembled WGS sequence"/>
</dbReference>
<dbReference type="InterPro" id="IPR036909">
    <property type="entry name" value="Cyt_c-like_dom_sf"/>
</dbReference>
<dbReference type="PANTHER" id="PTHR11961">
    <property type="entry name" value="CYTOCHROME C"/>
    <property type="match status" value="1"/>
</dbReference>
<name>A0A6I3KMA5_9HYPH</name>
<organism evidence="8 9">
    <name type="scientific">Hyphomicrobium album</name>
    <dbReference type="NCBI Taxonomy" id="2665159"/>
    <lineage>
        <taxon>Bacteria</taxon>
        <taxon>Pseudomonadati</taxon>
        <taxon>Pseudomonadota</taxon>
        <taxon>Alphaproteobacteria</taxon>
        <taxon>Hyphomicrobiales</taxon>
        <taxon>Hyphomicrobiaceae</taxon>
        <taxon>Hyphomicrobium</taxon>
    </lineage>
</organism>
<keyword evidence="5 6" id="KW-0408">Iron</keyword>
<keyword evidence="2 6" id="KW-0349">Heme</keyword>
<dbReference type="AlphaFoldDB" id="A0A6I3KMA5"/>
<keyword evidence="1" id="KW-0813">Transport</keyword>
<accession>A0A6I3KMA5</accession>
<gene>
    <name evidence="8" type="ORF">GIW81_14610</name>
</gene>
<dbReference type="GO" id="GO:0020037">
    <property type="term" value="F:heme binding"/>
    <property type="evidence" value="ECO:0007669"/>
    <property type="project" value="InterPro"/>
</dbReference>
<reference evidence="8 9" key="1">
    <citation type="submission" date="2019-11" db="EMBL/GenBank/DDBJ databases">
        <title>Identification of a novel strain.</title>
        <authorList>
            <person name="Xu Q."/>
            <person name="Wang G."/>
        </authorList>
    </citation>
    <scope>NUCLEOTIDE SEQUENCE [LARGE SCALE GENOMIC DNA]</scope>
    <source>
        <strain evidence="9">xq</strain>
    </source>
</reference>
<dbReference type="InterPro" id="IPR002327">
    <property type="entry name" value="Cyt_c_1A/1B"/>
</dbReference>
<feature type="domain" description="Cytochrome c" evidence="7">
    <location>
        <begin position="80"/>
        <end position="180"/>
    </location>
</feature>
<dbReference type="Pfam" id="PF00034">
    <property type="entry name" value="Cytochrom_C"/>
    <property type="match status" value="1"/>
</dbReference>
<dbReference type="PRINTS" id="PR00604">
    <property type="entry name" value="CYTCHRMECIAB"/>
</dbReference>
<dbReference type="SUPFAM" id="SSF46626">
    <property type="entry name" value="Cytochrome c"/>
    <property type="match status" value="1"/>
</dbReference>
<dbReference type="GO" id="GO:0046872">
    <property type="term" value="F:metal ion binding"/>
    <property type="evidence" value="ECO:0007669"/>
    <property type="project" value="UniProtKB-KW"/>
</dbReference>
<evidence type="ECO:0000256" key="3">
    <source>
        <dbReference type="ARBA" id="ARBA00022723"/>
    </source>
</evidence>
<evidence type="ECO:0000256" key="6">
    <source>
        <dbReference type="PROSITE-ProRule" id="PRU00433"/>
    </source>
</evidence>
<dbReference type="InterPro" id="IPR009056">
    <property type="entry name" value="Cyt_c-like_dom"/>
</dbReference>
<comment type="caution">
    <text evidence="8">The sequence shown here is derived from an EMBL/GenBank/DDBJ whole genome shotgun (WGS) entry which is preliminary data.</text>
</comment>
<dbReference type="PROSITE" id="PS51007">
    <property type="entry name" value="CYTC"/>
    <property type="match status" value="1"/>
</dbReference>
<proteinExistence type="predicted"/>
<evidence type="ECO:0000256" key="2">
    <source>
        <dbReference type="ARBA" id="ARBA00022617"/>
    </source>
</evidence>
<dbReference type="EMBL" id="WMBQ01000002">
    <property type="protein sequence ID" value="MTD95569.1"/>
    <property type="molecule type" value="Genomic_DNA"/>
</dbReference>
<dbReference type="GO" id="GO:0009055">
    <property type="term" value="F:electron transfer activity"/>
    <property type="evidence" value="ECO:0007669"/>
    <property type="project" value="InterPro"/>
</dbReference>
<evidence type="ECO:0000313" key="9">
    <source>
        <dbReference type="Proteomes" id="UP000440694"/>
    </source>
</evidence>
<keyword evidence="4" id="KW-0249">Electron transport</keyword>
<dbReference type="Gene3D" id="1.10.760.10">
    <property type="entry name" value="Cytochrome c-like domain"/>
    <property type="match status" value="1"/>
</dbReference>
<evidence type="ECO:0000256" key="4">
    <source>
        <dbReference type="ARBA" id="ARBA00022982"/>
    </source>
</evidence>